<evidence type="ECO:0000256" key="7">
    <source>
        <dbReference type="SAM" id="MobiDB-lite"/>
    </source>
</evidence>
<feature type="region of interest" description="Disordered" evidence="7">
    <location>
        <begin position="665"/>
        <end position="685"/>
    </location>
</feature>
<dbReference type="GO" id="GO:0008650">
    <property type="term" value="F:rRNA (uridine-2'-O-)-methyltransferase activity"/>
    <property type="evidence" value="ECO:0007669"/>
    <property type="project" value="TreeGrafter"/>
</dbReference>
<evidence type="ECO:0000256" key="5">
    <source>
        <dbReference type="ARBA" id="ARBA00022691"/>
    </source>
</evidence>
<keyword evidence="2" id="KW-0698">rRNA processing</keyword>
<dbReference type="PANTHER" id="PTHR10920">
    <property type="entry name" value="RIBOSOMAL RNA METHYLTRANSFERASE"/>
    <property type="match status" value="1"/>
</dbReference>
<evidence type="ECO:0000256" key="3">
    <source>
        <dbReference type="ARBA" id="ARBA00022603"/>
    </source>
</evidence>
<dbReference type="GO" id="GO:0005739">
    <property type="term" value="C:mitochondrion"/>
    <property type="evidence" value="ECO:0007669"/>
    <property type="project" value="TreeGrafter"/>
</dbReference>
<dbReference type="InterPro" id="IPR050082">
    <property type="entry name" value="RNA_methyltr_RlmE"/>
</dbReference>
<dbReference type="Proteomes" id="UP000664534">
    <property type="component" value="Unassembled WGS sequence"/>
</dbReference>
<organism evidence="9 10">
    <name type="scientific">Imshaugia aleurites</name>
    <dbReference type="NCBI Taxonomy" id="172621"/>
    <lineage>
        <taxon>Eukaryota</taxon>
        <taxon>Fungi</taxon>
        <taxon>Dikarya</taxon>
        <taxon>Ascomycota</taxon>
        <taxon>Pezizomycotina</taxon>
        <taxon>Lecanoromycetes</taxon>
        <taxon>OSLEUM clade</taxon>
        <taxon>Lecanoromycetidae</taxon>
        <taxon>Lecanorales</taxon>
        <taxon>Lecanorineae</taxon>
        <taxon>Parmeliaceae</taxon>
        <taxon>Imshaugia</taxon>
    </lineage>
</organism>
<dbReference type="Pfam" id="PF01728">
    <property type="entry name" value="FtsJ"/>
    <property type="match status" value="1"/>
</dbReference>
<dbReference type="AlphaFoldDB" id="A0A8H3G5F6"/>
<evidence type="ECO:0000256" key="2">
    <source>
        <dbReference type="ARBA" id="ARBA00022552"/>
    </source>
</evidence>
<dbReference type="SUPFAM" id="SSF53335">
    <property type="entry name" value="S-adenosyl-L-methionine-dependent methyltransferases"/>
    <property type="match status" value="1"/>
</dbReference>
<sequence>MEQLQLALESRDFELAYERTCRQVEAVCDAERLRQLRVRALLWEEDNEDLHSQMSQDDERINGLETSNEQLQVDLETCGGKLESARGDFRIKSREVETLKAELNSLHGVTMDSTKLLTEKLTLARELSALKPEVDHLRSQAALHQSLLAEKLSLQRQLSTVQVDLETEKRATQRASAKEGKLQAEDAKFESRLESLQTDLTKERRERHKVEREAQKDSIESENRITTLESRLDAFRNKLKSTKEQLKEAHTSLQAAQASNHGKQGRASSTSLAANPRKRAAAQIDAGTIIGTPGDLPVAKKSKRGPTLIGEKSTFSITPFLNRTASVAPESPPSDNVSGDDEEHVRGSDRLPGNTNQKVASSEATSDPVEMSDAIKDVVKGRKSGILENAKTGKINSRAPARKTKAAPTLEQVAEENIENRGSTTSMSEPTVAKDSSKETFCGVLEMKKKKRKLLGGGLGKTLFDEDEGDALKGERELLGGVIGFGTLGKGGLDAPKFGLRKADGVSMRQYASSASSKRWQARQVKDSFAINAKVQGLKSRAAFKLLEIHEKYKIFRGGQTVVDLGYAPGSWSQVALDRTFPNGRVLGIDIIPAQPPKGVSTIQGNFLSPAVQEEVKRFLYEPDRGRIKQKPSFIAEDGEDQMTEEDLEQSSRSYLELEKRADVGTSGHVDPAAQDMPGGRFGTGKVDSGMVDVVLSDMSEPWEQTEGFWKRSLSDPYYRMMNTSGVSFRDHAGSMDLCDAALRFAFDTLRTGGHFVCKFYQGGEDKALELRLKTIFSKVHREKPESSRSESKEAYFVALKRRTGS</sequence>
<keyword evidence="3 9" id="KW-0489">Methyltransferase</keyword>
<keyword evidence="4" id="KW-0808">Transferase</keyword>
<evidence type="ECO:0000256" key="1">
    <source>
        <dbReference type="ARBA" id="ARBA00009258"/>
    </source>
</evidence>
<protein>
    <recommendedName>
        <fullName evidence="6">rRNA methyltransferase 2, mitochondrial</fullName>
    </recommendedName>
</protein>
<evidence type="ECO:0000313" key="10">
    <source>
        <dbReference type="Proteomes" id="UP000664534"/>
    </source>
</evidence>
<feature type="domain" description="Ribosomal RNA methyltransferase FtsJ" evidence="8">
    <location>
        <begin position="539"/>
        <end position="802"/>
    </location>
</feature>
<comment type="similarity">
    <text evidence="1">Belongs to the class I-like SAM-binding methyltransferase superfamily. RNA methyltransferase RlmE family.</text>
</comment>
<feature type="compositionally biased region" description="Basic and acidic residues" evidence="7">
    <location>
        <begin position="172"/>
        <end position="193"/>
    </location>
</feature>
<gene>
    <name evidence="9" type="primary">MRM2</name>
    <name evidence="9" type="ORF">IMSHALPRED_010036</name>
</gene>
<dbReference type="OrthoDB" id="20105at2759"/>
<keyword evidence="10" id="KW-1185">Reference proteome</keyword>
<name>A0A8H3G5F6_9LECA</name>
<feature type="region of interest" description="Disordered" evidence="7">
    <location>
        <begin position="172"/>
        <end position="221"/>
    </location>
</feature>
<dbReference type="HAMAP" id="MF_01547">
    <property type="entry name" value="RNA_methyltr_E"/>
    <property type="match status" value="1"/>
</dbReference>
<dbReference type="InterPro" id="IPR015507">
    <property type="entry name" value="rRNA-MeTfrase_E"/>
</dbReference>
<evidence type="ECO:0000259" key="8">
    <source>
        <dbReference type="Pfam" id="PF01728"/>
    </source>
</evidence>
<keyword evidence="5" id="KW-0949">S-adenosyl-L-methionine</keyword>
<evidence type="ECO:0000256" key="6">
    <source>
        <dbReference type="ARBA" id="ARBA00041184"/>
    </source>
</evidence>
<dbReference type="InterPro" id="IPR002877">
    <property type="entry name" value="RNA_MeTrfase_FtsJ_dom"/>
</dbReference>
<dbReference type="PANTHER" id="PTHR10920:SF18">
    <property type="entry name" value="RRNA METHYLTRANSFERASE 2, MITOCHONDRIAL"/>
    <property type="match status" value="1"/>
</dbReference>
<feature type="compositionally biased region" description="Polar residues" evidence="7">
    <location>
        <begin position="251"/>
        <end position="273"/>
    </location>
</feature>
<evidence type="ECO:0000313" key="9">
    <source>
        <dbReference type="EMBL" id="CAF9934937.1"/>
    </source>
</evidence>
<proteinExistence type="inferred from homology"/>
<feature type="compositionally biased region" description="Polar residues" evidence="7">
    <location>
        <begin position="353"/>
        <end position="365"/>
    </location>
</feature>
<comment type="caution">
    <text evidence="9">The sequence shown here is derived from an EMBL/GenBank/DDBJ whole genome shotgun (WGS) entry which is preliminary data.</text>
</comment>
<feature type="region of interest" description="Disordered" evidence="7">
    <location>
        <begin position="244"/>
        <end position="279"/>
    </location>
</feature>
<feature type="region of interest" description="Disordered" evidence="7">
    <location>
        <begin position="320"/>
        <end position="370"/>
    </location>
</feature>
<reference evidence="9" key="1">
    <citation type="submission" date="2021-03" db="EMBL/GenBank/DDBJ databases">
        <authorList>
            <person name="Tagirdzhanova G."/>
        </authorList>
    </citation>
    <scope>NUCLEOTIDE SEQUENCE</scope>
</reference>
<dbReference type="EMBL" id="CAJPDT010000080">
    <property type="protein sequence ID" value="CAF9934937.1"/>
    <property type="molecule type" value="Genomic_DNA"/>
</dbReference>
<feature type="compositionally biased region" description="Basic and acidic residues" evidence="7">
    <location>
        <begin position="200"/>
        <end position="221"/>
    </location>
</feature>
<dbReference type="Gene3D" id="3.40.50.150">
    <property type="entry name" value="Vaccinia Virus protein VP39"/>
    <property type="match status" value="1"/>
</dbReference>
<dbReference type="InterPro" id="IPR029063">
    <property type="entry name" value="SAM-dependent_MTases_sf"/>
</dbReference>
<evidence type="ECO:0000256" key="4">
    <source>
        <dbReference type="ARBA" id="ARBA00022679"/>
    </source>
</evidence>
<accession>A0A8H3G5F6</accession>